<dbReference type="CDD" id="cd01252">
    <property type="entry name" value="PH_GRP1-like"/>
    <property type="match status" value="1"/>
</dbReference>
<reference evidence="3" key="1">
    <citation type="submission" date="2017-12" db="EMBL/GenBank/DDBJ databases">
        <title>High-resolution comparative analysis of great ape genomes.</title>
        <authorList>
            <person name="Pollen A."/>
            <person name="Hastie A."/>
            <person name="Hormozdiari F."/>
            <person name="Dougherty M."/>
            <person name="Liu R."/>
            <person name="Chaisson M."/>
            <person name="Hoppe E."/>
            <person name="Hill C."/>
            <person name="Pang A."/>
            <person name="Hillier L."/>
            <person name="Baker C."/>
            <person name="Armstrong J."/>
            <person name="Shendure J."/>
            <person name="Paten B."/>
            <person name="Wilson R."/>
            <person name="Chao H."/>
            <person name="Schneider V."/>
            <person name="Ventura M."/>
            <person name="Kronenberg Z."/>
            <person name="Murali S."/>
            <person name="Gordon D."/>
            <person name="Cantsilieris S."/>
            <person name="Munson K."/>
            <person name="Nelson B."/>
            <person name="Raja A."/>
            <person name="Underwood J."/>
            <person name="Diekhans M."/>
            <person name="Fiddes I."/>
            <person name="Haussler D."/>
            <person name="Eichler E."/>
        </authorList>
    </citation>
    <scope>NUCLEOTIDE SEQUENCE [LARGE SCALE GENOMIC DNA]</scope>
    <source>
        <strain evidence="3">Yerkes chimp pedigree #C0471</strain>
    </source>
</reference>
<dbReference type="PANTHER" id="PTHR14336">
    <property type="entry name" value="TANDEM PH DOMAIN CONTAINING PROTEIN"/>
    <property type="match status" value="1"/>
</dbReference>
<comment type="caution">
    <text evidence="3">The sequence shown here is derived from an EMBL/GenBank/DDBJ whole genome shotgun (WGS) entry which is preliminary data.</text>
</comment>
<name>A0A2J8QPP9_PANTR</name>
<evidence type="ECO:0000313" key="3">
    <source>
        <dbReference type="EMBL" id="PNI98241.1"/>
    </source>
</evidence>
<dbReference type="InterPro" id="IPR011993">
    <property type="entry name" value="PH-like_dom_sf"/>
</dbReference>
<accession>A0A2J8QPP9</accession>
<evidence type="ECO:0000259" key="2">
    <source>
        <dbReference type="PROSITE" id="PS50003"/>
    </source>
</evidence>
<dbReference type="AlphaFoldDB" id="A0A2J8QPP9"/>
<dbReference type="InterPro" id="IPR001849">
    <property type="entry name" value="PH_domain"/>
</dbReference>
<feature type="region of interest" description="Disordered" evidence="1">
    <location>
        <begin position="1"/>
        <end position="21"/>
    </location>
</feature>
<feature type="compositionally biased region" description="Polar residues" evidence="1">
    <location>
        <begin position="1"/>
        <end position="11"/>
    </location>
</feature>
<feature type="domain" description="PH" evidence="2">
    <location>
        <begin position="1"/>
        <end position="127"/>
    </location>
</feature>
<protein>
    <submittedName>
        <fullName evidence="3">CYTH4 isoform 11</fullName>
    </submittedName>
</protein>
<dbReference type="EMBL" id="NBAG03000026">
    <property type="protein sequence ID" value="PNI98241.1"/>
    <property type="molecule type" value="Genomic_DNA"/>
</dbReference>
<evidence type="ECO:0000256" key="1">
    <source>
        <dbReference type="SAM" id="MobiDB-lite"/>
    </source>
</evidence>
<dbReference type="PROSITE" id="PS50003">
    <property type="entry name" value="PH_DOMAIN"/>
    <property type="match status" value="1"/>
</dbReference>
<dbReference type="Gene3D" id="2.30.29.30">
    <property type="entry name" value="Pleckstrin-homology domain (PH domain)/Phosphotyrosine-binding domain (PTB)"/>
    <property type="match status" value="1"/>
</dbReference>
<dbReference type="InterPro" id="IPR051707">
    <property type="entry name" value="PI-Interact_SigTrans_Reg"/>
</dbReference>
<dbReference type="FunFam" id="2.30.29.30:FF:000309">
    <property type="entry name" value="Uncharacterized protein, isoform B"/>
    <property type="match status" value="1"/>
</dbReference>
<proteinExistence type="predicted"/>
<feature type="non-terminal residue" evidence="3">
    <location>
        <position position="1"/>
    </location>
</feature>
<organism evidence="3">
    <name type="scientific">Pan troglodytes</name>
    <name type="common">Chimpanzee</name>
    <dbReference type="NCBI Taxonomy" id="9598"/>
    <lineage>
        <taxon>Eukaryota</taxon>
        <taxon>Metazoa</taxon>
        <taxon>Chordata</taxon>
        <taxon>Craniata</taxon>
        <taxon>Vertebrata</taxon>
        <taxon>Euteleostomi</taxon>
        <taxon>Mammalia</taxon>
        <taxon>Eutheria</taxon>
        <taxon>Euarchontoglires</taxon>
        <taxon>Primates</taxon>
        <taxon>Haplorrhini</taxon>
        <taxon>Catarrhini</taxon>
        <taxon>Hominidae</taxon>
        <taxon>Pan</taxon>
    </lineage>
</organism>
<dbReference type="SMART" id="SM00233">
    <property type="entry name" value="PH"/>
    <property type="match status" value="1"/>
</dbReference>
<gene>
    <name evidence="3" type="ORF">CK820_G0024709</name>
</gene>
<dbReference type="Pfam" id="PF00169">
    <property type="entry name" value="PH"/>
    <property type="match status" value="1"/>
</dbReference>
<sequence>THTSGSLSSRDSPAGDSASRAGGRVKTWKRRWFILTDNCLYYFEFTTDKEPRGIIPLENLSVQKVDDPKKPFCLELYNPSCRGQKIKACKTDGDGRVVEGKHESYRISATSAEERDQWIESIRASITRVPFYDLVSTRKKKIASKQ</sequence>
<dbReference type="SUPFAM" id="SSF50729">
    <property type="entry name" value="PH domain-like"/>
    <property type="match status" value="1"/>
</dbReference>